<gene>
    <name evidence="4" type="ORF">ACFOOR_07330</name>
</gene>
<dbReference type="InterPro" id="IPR050855">
    <property type="entry name" value="NDM-1-like"/>
</dbReference>
<feature type="signal peptide" evidence="2">
    <location>
        <begin position="1"/>
        <end position="20"/>
    </location>
</feature>
<keyword evidence="2" id="KW-0732">Signal</keyword>
<dbReference type="InterPro" id="IPR001279">
    <property type="entry name" value="Metallo-B-lactamas"/>
</dbReference>
<name>A0ABV6ZWZ1_9PROT</name>
<dbReference type="CDD" id="cd16282">
    <property type="entry name" value="metallo-hydrolase-like_MBL-fold"/>
    <property type="match status" value="1"/>
</dbReference>
<dbReference type="RefSeq" id="WP_343164898.1">
    <property type="nucleotide sequence ID" value="NZ_JBHRSV010000012.1"/>
</dbReference>
<comment type="caution">
    <text evidence="4">The sequence shown here is derived from an EMBL/GenBank/DDBJ whole genome shotgun (WGS) entry which is preliminary data.</text>
</comment>
<dbReference type="InterPro" id="IPR036866">
    <property type="entry name" value="RibonucZ/Hydroxyglut_hydro"/>
</dbReference>
<proteinExistence type="inferred from homology"/>
<evidence type="ECO:0000256" key="1">
    <source>
        <dbReference type="ARBA" id="ARBA00005250"/>
    </source>
</evidence>
<comment type="similarity">
    <text evidence="1">Belongs to the metallo-beta-lactamase superfamily. Class-B beta-lactamase family.</text>
</comment>
<sequence>MRHLILATALATATVSASFAQEAPQLTFTATELNGGIVMLDTGMAGNLAVLPGPDGVLLVDDQLPGTGPQVEAAIAGHAEEGVPRFILNTHWHGDHTGSNAHFAAQGTTVVAHDNIRVRLAASEDEWTQDPNVLPLLTFGQDITFHMNGQTIEVTHVPNAHTDGDAFAYFREADVLHMGDVMFNQRFPFIDLTAGGSVDGYLAAMERALEIAGPDTQIIPGHGPLATRQDVENSIAMLRTARELVRTEVEAELTLEEVLAADPLAGLTEAWSWRFICTPRMTAILYYDLTGAAERWPADMRCG</sequence>
<protein>
    <submittedName>
        <fullName evidence="4">MBL fold metallo-hydrolase</fullName>
    </submittedName>
</protein>
<evidence type="ECO:0000259" key="3">
    <source>
        <dbReference type="SMART" id="SM00849"/>
    </source>
</evidence>
<dbReference type="Pfam" id="PF00753">
    <property type="entry name" value="Lactamase_B"/>
    <property type="match status" value="1"/>
</dbReference>
<evidence type="ECO:0000313" key="5">
    <source>
        <dbReference type="Proteomes" id="UP001595379"/>
    </source>
</evidence>
<dbReference type="PANTHER" id="PTHR42951:SF4">
    <property type="entry name" value="ACYL-COENZYME A THIOESTERASE MBLAC2"/>
    <property type="match status" value="1"/>
</dbReference>
<dbReference type="PANTHER" id="PTHR42951">
    <property type="entry name" value="METALLO-BETA-LACTAMASE DOMAIN-CONTAINING"/>
    <property type="match status" value="1"/>
</dbReference>
<dbReference type="Proteomes" id="UP001595379">
    <property type="component" value="Unassembled WGS sequence"/>
</dbReference>
<reference evidence="5" key="1">
    <citation type="journal article" date="2019" name="Int. J. Syst. Evol. Microbiol.">
        <title>The Global Catalogue of Microorganisms (GCM) 10K type strain sequencing project: providing services to taxonomists for standard genome sequencing and annotation.</title>
        <authorList>
            <consortium name="The Broad Institute Genomics Platform"/>
            <consortium name="The Broad Institute Genome Sequencing Center for Infectious Disease"/>
            <person name="Wu L."/>
            <person name="Ma J."/>
        </authorList>
    </citation>
    <scope>NUCLEOTIDE SEQUENCE [LARGE SCALE GENOMIC DNA]</scope>
    <source>
        <strain evidence="5">KCTC 52487</strain>
    </source>
</reference>
<dbReference type="Gene3D" id="3.60.15.10">
    <property type="entry name" value="Ribonuclease Z/Hydroxyacylglutathione hydrolase-like"/>
    <property type="match status" value="1"/>
</dbReference>
<keyword evidence="5" id="KW-1185">Reference proteome</keyword>
<accession>A0ABV6ZWZ1</accession>
<evidence type="ECO:0000313" key="4">
    <source>
        <dbReference type="EMBL" id="MFC2925914.1"/>
    </source>
</evidence>
<feature type="domain" description="Metallo-beta-lactamase" evidence="3">
    <location>
        <begin position="45"/>
        <end position="222"/>
    </location>
</feature>
<evidence type="ECO:0000256" key="2">
    <source>
        <dbReference type="SAM" id="SignalP"/>
    </source>
</evidence>
<dbReference type="EMBL" id="JBHRSV010000012">
    <property type="protein sequence ID" value="MFC2925914.1"/>
    <property type="molecule type" value="Genomic_DNA"/>
</dbReference>
<organism evidence="4 5">
    <name type="scientific">Hyphobacterium vulgare</name>
    <dbReference type="NCBI Taxonomy" id="1736751"/>
    <lineage>
        <taxon>Bacteria</taxon>
        <taxon>Pseudomonadati</taxon>
        <taxon>Pseudomonadota</taxon>
        <taxon>Alphaproteobacteria</taxon>
        <taxon>Maricaulales</taxon>
        <taxon>Maricaulaceae</taxon>
        <taxon>Hyphobacterium</taxon>
    </lineage>
</organism>
<dbReference type="SUPFAM" id="SSF56281">
    <property type="entry name" value="Metallo-hydrolase/oxidoreductase"/>
    <property type="match status" value="1"/>
</dbReference>
<dbReference type="SMART" id="SM00849">
    <property type="entry name" value="Lactamase_B"/>
    <property type="match status" value="1"/>
</dbReference>
<feature type="chain" id="PRO_5045966079" evidence="2">
    <location>
        <begin position="21"/>
        <end position="303"/>
    </location>
</feature>